<dbReference type="Proteomes" id="UP001223144">
    <property type="component" value="Unassembled WGS sequence"/>
</dbReference>
<evidence type="ECO:0000256" key="4">
    <source>
        <dbReference type="ARBA" id="ARBA00022969"/>
    </source>
</evidence>
<dbReference type="RefSeq" id="WP_240135170.1">
    <property type="nucleotide sequence ID" value="NZ_JARWBG010000035.1"/>
</dbReference>
<organism evidence="7 8">
    <name type="scientific">Streptomyces chengmaiensis</name>
    <dbReference type="NCBI Taxonomy" id="3040919"/>
    <lineage>
        <taxon>Bacteria</taxon>
        <taxon>Bacillati</taxon>
        <taxon>Actinomycetota</taxon>
        <taxon>Actinomycetes</taxon>
        <taxon>Kitasatosporales</taxon>
        <taxon>Streptomycetaceae</taxon>
        <taxon>Streptomyces</taxon>
    </lineage>
</organism>
<sequence length="141" mass="14835">MSSTVAQSVPARLINDAAPHTGPAIPVRLRYTAEDPYAMRMDFPAEASLADTGVTWVFARSLLESGLSSPSGAGDVHIWPWGPAQTMVELRSPEGVALLRFGTAALRSFLVRSYGVVPAGGEADGMDVEEALALLLGETHG</sequence>
<evidence type="ECO:0000313" key="7">
    <source>
        <dbReference type="EMBL" id="MDH2391988.1"/>
    </source>
</evidence>
<dbReference type="InterPro" id="IPR038658">
    <property type="entry name" value="SsgB_sf"/>
</dbReference>
<dbReference type="InterPro" id="IPR006776">
    <property type="entry name" value="SsgB"/>
</dbReference>
<gene>
    <name evidence="7" type="ORF">QCN29_25045</name>
</gene>
<dbReference type="Pfam" id="PF04686">
    <property type="entry name" value="SsgA"/>
    <property type="match status" value="1"/>
</dbReference>
<evidence type="ECO:0000256" key="2">
    <source>
        <dbReference type="ARBA" id="ARBA00009323"/>
    </source>
</evidence>
<comment type="similarity">
    <text evidence="2">Belongs to the SsgA family.</text>
</comment>
<evidence type="ECO:0000256" key="5">
    <source>
        <dbReference type="ARBA" id="ARBA00023210"/>
    </source>
</evidence>
<keyword evidence="6" id="KW-0131">Cell cycle</keyword>
<comment type="subcellular location">
    <subcellularLocation>
        <location evidence="1">Cell septum</location>
    </subcellularLocation>
</comment>
<evidence type="ECO:0000256" key="3">
    <source>
        <dbReference type="ARBA" id="ARBA00022618"/>
    </source>
</evidence>
<keyword evidence="4" id="KW-0749">Sporulation</keyword>
<reference evidence="7 8" key="1">
    <citation type="submission" date="2023-04" db="EMBL/GenBank/DDBJ databases">
        <title>Streptomyces chengmaiensis sp. nov. isolated from the stem of mangrove plant in Hainan.</title>
        <authorList>
            <person name="Huang X."/>
            <person name="Zhou S."/>
            <person name="Chu X."/>
            <person name="Xie Y."/>
            <person name="Lin Y."/>
        </authorList>
    </citation>
    <scope>NUCLEOTIDE SEQUENCE [LARGE SCALE GENOMIC DNA]</scope>
    <source>
        <strain evidence="7 8">HNM0663</strain>
    </source>
</reference>
<comment type="caution">
    <text evidence="7">The sequence shown here is derived from an EMBL/GenBank/DDBJ whole genome shotgun (WGS) entry which is preliminary data.</text>
</comment>
<dbReference type="Gene3D" id="2.30.31.20">
    <property type="entry name" value="Sporulation-specific cell division protein SsgB"/>
    <property type="match status" value="1"/>
</dbReference>
<dbReference type="EMBL" id="JARWBG010000035">
    <property type="protein sequence ID" value="MDH2391988.1"/>
    <property type="molecule type" value="Genomic_DNA"/>
</dbReference>
<accession>A0ABT6HTD8</accession>
<evidence type="ECO:0000256" key="1">
    <source>
        <dbReference type="ARBA" id="ARBA00004431"/>
    </source>
</evidence>
<evidence type="ECO:0000313" key="8">
    <source>
        <dbReference type="Proteomes" id="UP001223144"/>
    </source>
</evidence>
<evidence type="ECO:0000256" key="6">
    <source>
        <dbReference type="ARBA" id="ARBA00023306"/>
    </source>
</evidence>
<keyword evidence="5" id="KW-0717">Septation</keyword>
<keyword evidence="3" id="KW-0132">Cell division</keyword>
<name>A0ABT6HTD8_9ACTN</name>
<proteinExistence type="inferred from homology"/>
<protein>
    <submittedName>
        <fullName evidence="7">SsgA family sporulation/cell division regulator</fullName>
    </submittedName>
</protein>
<keyword evidence="8" id="KW-1185">Reference proteome</keyword>